<gene>
    <name evidence="1" type="ORF">HCI99_06225</name>
</gene>
<evidence type="ECO:0000313" key="2">
    <source>
        <dbReference type="Proteomes" id="UP000533953"/>
    </source>
</evidence>
<evidence type="ECO:0000313" key="1">
    <source>
        <dbReference type="EMBL" id="MBC1491418.1"/>
    </source>
</evidence>
<dbReference type="AlphaFoldDB" id="A0A7X1CBH0"/>
<sequence>MDKTMSIIRYENTYVSQYDYNFKEIYSTKNRKKALVNYKYAHEELVSRMKEDGHKQKFVVEPTTKRRGART</sequence>
<protein>
    <submittedName>
        <fullName evidence="1">Uncharacterized protein</fullName>
    </submittedName>
</protein>
<reference evidence="1 2" key="1">
    <citation type="submission" date="2020-03" db="EMBL/GenBank/DDBJ databases">
        <title>Soil Listeria distribution.</title>
        <authorList>
            <person name="Liao J."/>
            <person name="Wiedmann M."/>
        </authorList>
    </citation>
    <scope>NUCLEOTIDE SEQUENCE [LARGE SCALE GENOMIC DNA]</scope>
    <source>
        <strain evidence="1 2">FSL L7-1547</strain>
    </source>
</reference>
<accession>A0A7X1CBH0</accession>
<name>A0A7X1CBH0_9LIST</name>
<dbReference type="EMBL" id="JAASTX010000006">
    <property type="protein sequence ID" value="MBC1491418.1"/>
    <property type="molecule type" value="Genomic_DNA"/>
</dbReference>
<comment type="caution">
    <text evidence="1">The sequence shown here is derived from an EMBL/GenBank/DDBJ whole genome shotgun (WGS) entry which is preliminary data.</text>
</comment>
<proteinExistence type="predicted"/>
<organism evidence="1 2">
    <name type="scientific">Listeria booriae</name>
    <dbReference type="NCBI Taxonomy" id="1552123"/>
    <lineage>
        <taxon>Bacteria</taxon>
        <taxon>Bacillati</taxon>
        <taxon>Bacillota</taxon>
        <taxon>Bacilli</taxon>
        <taxon>Bacillales</taxon>
        <taxon>Listeriaceae</taxon>
        <taxon>Listeria</taxon>
    </lineage>
</organism>
<dbReference type="Proteomes" id="UP000533953">
    <property type="component" value="Unassembled WGS sequence"/>
</dbReference>